<dbReference type="SUPFAM" id="SSF51658">
    <property type="entry name" value="Xylose isomerase-like"/>
    <property type="match status" value="1"/>
</dbReference>
<dbReference type="Proteomes" id="UP001321018">
    <property type="component" value="Unassembled WGS sequence"/>
</dbReference>
<evidence type="ECO:0000259" key="1">
    <source>
        <dbReference type="Pfam" id="PF01261"/>
    </source>
</evidence>
<dbReference type="InterPro" id="IPR013022">
    <property type="entry name" value="Xyl_isomerase-like_TIM-brl"/>
</dbReference>
<dbReference type="PANTHER" id="PTHR12110">
    <property type="entry name" value="HYDROXYPYRUVATE ISOMERASE"/>
    <property type="match status" value="1"/>
</dbReference>
<accession>A0AAP3E1Q1</accession>
<organism evidence="2 5">
    <name type="scientific">Natronoglomus mannanivorans</name>
    <dbReference type="NCBI Taxonomy" id="2979990"/>
    <lineage>
        <taxon>Archaea</taxon>
        <taxon>Methanobacteriati</taxon>
        <taxon>Methanobacteriota</taxon>
        <taxon>Stenosarchaea group</taxon>
        <taxon>Halobacteria</taxon>
        <taxon>Halobacteriales</taxon>
        <taxon>Natrialbaceae</taxon>
        <taxon>Natronoglomus</taxon>
    </lineage>
</organism>
<dbReference type="EMBL" id="JAOPKB010000002">
    <property type="protein sequence ID" value="MCU4972311.1"/>
    <property type="molecule type" value="Genomic_DNA"/>
</dbReference>
<sequence>MNTAVQMYTLRTLDEPLVRTLERVAETPLDGAEIGADGAADPDVQAALEELNLGVPTVGAGFDDLEAPEEGLVDACRALGVDRVVLGYLGPDHFESADAAEETAELVSGFVETLADYDLELLYHNHAHEFVEIGDGQTAFDVFLAHVDDRLQFELDVGWVGTGGQDPATVLADLGDRTPIIHVKDMHFDGEADFADLGEGDLDLEEVLPVAFDQGVEWAIYEHDEPDDPIAALERDSQILVDAVEVARADRSD</sequence>
<proteinExistence type="predicted"/>
<evidence type="ECO:0000313" key="4">
    <source>
        <dbReference type="Proteomes" id="UP001320972"/>
    </source>
</evidence>
<evidence type="ECO:0000313" key="3">
    <source>
        <dbReference type="EMBL" id="MCU4972311.1"/>
    </source>
</evidence>
<protein>
    <submittedName>
        <fullName evidence="2">Sugar phosphate isomerase/epimerase</fullName>
    </submittedName>
</protein>
<comment type="caution">
    <text evidence="2">The sequence shown here is derived from an EMBL/GenBank/DDBJ whole genome shotgun (WGS) entry which is preliminary data.</text>
</comment>
<gene>
    <name evidence="3" type="ORF">OB955_06120</name>
    <name evidence="2" type="ORF">OB960_07655</name>
</gene>
<reference evidence="2 4" key="1">
    <citation type="submission" date="2022-09" db="EMBL/GenBank/DDBJ databases">
        <title>Enrichment on poylsaccharides allowed isolation of novel metabolic and taxonomic groups of Haloarchaea.</title>
        <authorList>
            <person name="Sorokin D.Y."/>
            <person name="Elcheninov A.G."/>
            <person name="Khizhniak T.V."/>
            <person name="Kolganova T.V."/>
            <person name="Kublanov I.V."/>
        </authorList>
    </citation>
    <scope>NUCLEOTIDE SEQUENCE</scope>
    <source>
        <strain evidence="3 4">AArc-m2/3/4</strain>
        <strain evidence="2">AArc-xg1-1</strain>
    </source>
</reference>
<dbReference type="RefSeq" id="WP_338003104.1">
    <property type="nucleotide sequence ID" value="NZ_JAOPKA010000003.1"/>
</dbReference>
<name>A0AAP3E1Q1_9EURY</name>
<dbReference type="EMBL" id="JAOPKA010000003">
    <property type="protein sequence ID" value="MCU4741274.1"/>
    <property type="molecule type" value="Genomic_DNA"/>
</dbReference>
<dbReference type="InterPro" id="IPR036237">
    <property type="entry name" value="Xyl_isomerase-like_sf"/>
</dbReference>
<dbReference type="InterPro" id="IPR050312">
    <property type="entry name" value="IolE/XylAMocC-like"/>
</dbReference>
<keyword evidence="4" id="KW-1185">Reference proteome</keyword>
<feature type="domain" description="Xylose isomerase-like TIM barrel" evidence="1">
    <location>
        <begin position="43"/>
        <end position="232"/>
    </location>
</feature>
<dbReference type="AlphaFoldDB" id="A0AAP3E1Q1"/>
<dbReference type="Pfam" id="PF01261">
    <property type="entry name" value="AP_endonuc_2"/>
    <property type="match status" value="1"/>
</dbReference>
<dbReference type="GO" id="GO:0016853">
    <property type="term" value="F:isomerase activity"/>
    <property type="evidence" value="ECO:0007669"/>
    <property type="project" value="UniProtKB-KW"/>
</dbReference>
<dbReference type="Gene3D" id="3.20.20.150">
    <property type="entry name" value="Divalent-metal-dependent TIM barrel enzymes"/>
    <property type="match status" value="1"/>
</dbReference>
<keyword evidence="2" id="KW-0413">Isomerase</keyword>
<evidence type="ECO:0000313" key="5">
    <source>
        <dbReference type="Proteomes" id="UP001321018"/>
    </source>
</evidence>
<evidence type="ECO:0000313" key="2">
    <source>
        <dbReference type="EMBL" id="MCU4741274.1"/>
    </source>
</evidence>
<dbReference type="PANTHER" id="PTHR12110:SF41">
    <property type="entry name" value="INOSOSE DEHYDRATASE"/>
    <property type="match status" value="1"/>
</dbReference>
<dbReference type="Proteomes" id="UP001320972">
    <property type="component" value="Unassembled WGS sequence"/>
</dbReference>